<sequence length="131" mass="14430">MLAIQPLGLGSADEKLGTVCVGSSICRGQDARTCVLQDEVLIITFLPVDGLAACATVPCEVITLAWKSQNNSVTAGAFITNFFLPSAQSTKIFCCLWNIEEHSGVYRGWTREGPRQWWHLQDLFSFFLIST</sequence>
<accession>A0A834AEN7</accession>
<dbReference type="AlphaFoldDB" id="A0A834AEN7"/>
<evidence type="ECO:0000313" key="1">
    <source>
        <dbReference type="EMBL" id="KAF6109603.1"/>
    </source>
</evidence>
<name>A0A834AEN7_9CHIR</name>
<organism evidence="1 2">
    <name type="scientific">Phyllostomus discolor</name>
    <name type="common">pale spear-nosed bat</name>
    <dbReference type="NCBI Taxonomy" id="89673"/>
    <lineage>
        <taxon>Eukaryota</taxon>
        <taxon>Metazoa</taxon>
        <taxon>Chordata</taxon>
        <taxon>Craniata</taxon>
        <taxon>Vertebrata</taxon>
        <taxon>Euteleostomi</taxon>
        <taxon>Mammalia</taxon>
        <taxon>Eutheria</taxon>
        <taxon>Laurasiatheria</taxon>
        <taxon>Chiroptera</taxon>
        <taxon>Yangochiroptera</taxon>
        <taxon>Phyllostomidae</taxon>
        <taxon>Phyllostominae</taxon>
        <taxon>Phyllostomus</taxon>
    </lineage>
</organism>
<gene>
    <name evidence="1" type="ORF">HJG60_010856</name>
</gene>
<dbReference type="Proteomes" id="UP000664940">
    <property type="component" value="Unassembled WGS sequence"/>
</dbReference>
<dbReference type="EMBL" id="JABVXQ010000005">
    <property type="protein sequence ID" value="KAF6109603.1"/>
    <property type="molecule type" value="Genomic_DNA"/>
</dbReference>
<evidence type="ECO:0000313" key="2">
    <source>
        <dbReference type="Proteomes" id="UP000664940"/>
    </source>
</evidence>
<protein>
    <submittedName>
        <fullName evidence="1">Uncharacterized protein</fullName>
    </submittedName>
</protein>
<proteinExistence type="predicted"/>
<comment type="caution">
    <text evidence="1">The sequence shown here is derived from an EMBL/GenBank/DDBJ whole genome shotgun (WGS) entry which is preliminary data.</text>
</comment>
<reference evidence="1 2" key="1">
    <citation type="journal article" date="2020" name="Nature">
        <title>Six reference-quality genomes reveal evolution of bat adaptations.</title>
        <authorList>
            <person name="Jebb D."/>
            <person name="Huang Z."/>
            <person name="Pippel M."/>
            <person name="Hughes G.M."/>
            <person name="Lavrichenko K."/>
            <person name="Devanna P."/>
            <person name="Winkler S."/>
            <person name="Jermiin L.S."/>
            <person name="Skirmuntt E.C."/>
            <person name="Katzourakis A."/>
            <person name="Burkitt-Gray L."/>
            <person name="Ray D.A."/>
            <person name="Sullivan K.A.M."/>
            <person name="Roscito J.G."/>
            <person name="Kirilenko B.M."/>
            <person name="Davalos L.M."/>
            <person name="Corthals A.P."/>
            <person name="Power M.L."/>
            <person name="Jones G."/>
            <person name="Ransome R.D."/>
            <person name="Dechmann D.K.N."/>
            <person name="Locatelli A.G."/>
            <person name="Puechmaille S.J."/>
            <person name="Fedrigo O."/>
            <person name="Jarvis E.D."/>
            <person name="Hiller M."/>
            <person name="Vernes S.C."/>
            <person name="Myers E.W."/>
            <person name="Teeling E.C."/>
        </authorList>
    </citation>
    <scope>NUCLEOTIDE SEQUENCE [LARGE SCALE GENOMIC DNA]</scope>
    <source>
        <strain evidence="1">Bat1K_MPI-CBG_1</strain>
    </source>
</reference>